<keyword evidence="1" id="KW-0456">Lyase</keyword>
<dbReference type="InterPro" id="IPR032466">
    <property type="entry name" value="Metal_Hydrolase"/>
</dbReference>
<gene>
    <name evidence="3" type="ORF">JYP50_03295</name>
</gene>
<dbReference type="AlphaFoldDB" id="A0A939IIU1"/>
<dbReference type="PANTHER" id="PTHR21240:SF28">
    <property type="entry name" value="ISO-OROTATE DECARBOXYLASE (EUROFUNG)"/>
    <property type="match status" value="1"/>
</dbReference>
<organism evidence="3 4">
    <name type="scientific">Parahaliea mediterranea</name>
    <dbReference type="NCBI Taxonomy" id="651086"/>
    <lineage>
        <taxon>Bacteria</taxon>
        <taxon>Pseudomonadati</taxon>
        <taxon>Pseudomonadota</taxon>
        <taxon>Gammaproteobacteria</taxon>
        <taxon>Cellvibrionales</taxon>
        <taxon>Halieaceae</taxon>
        <taxon>Parahaliea</taxon>
    </lineage>
</organism>
<name>A0A939IIU1_9GAMM</name>
<dbReference type="Pfam" id="PF04909">
    <property type="entry name" value="Amidohydro_2"/>
    <property type="match status" value="1"/>
</dbReference>
<evidence type="ECO:0000259" key="2">
    <source>
        <dbReference type="Pfam" id="PF04909"/>
    </source>
</evidence>
<dbReference type="SUPFAM" id="SSF51556">
    <property type="entry name" value="Metallo-dependent hydrolases"/>
    <property type="match status" value="1"/>
</dbReference>
<dbReference type="PANTHER" id="PTHR21240">
    <property type="entry name" value="2-AMINO-3-CARBOXYLMUCONATE-6-SEMIALDEHYDE DECARBOXYLASE"/>
    <property type="match status" value="1"/>
</dbReference>
<reference evidence="3" key="1">
    <citation type="submission" date="2021-02" db="EMBL/GenBank/DDBJ databases">
        <title>PHA producing bacteria isolated from coastal sediment in Guangdong, Shenzhen.</title>
        <authorList>
            <person name="Zheng W."/>
            <person name="Yu S."/>
            <person name="Huang Y."/>
        </authorList>
    </citation>
    <scope>NUCLEOTIDE SEQUENCE</scope>
    <source>
        <strain evidence="3">TN14-10</strain>
    </source>
</reference>
<dbReference type="Proteomes" id="UP000664303">
    <property type="component" value="Unassembled WGS sequence"/>
</dbReference>
<dbReference type="GO" id="GO:0016831">
    <property type="term" value="F:carboxy-lyase activity"/>
    <property type="evidence" value="ECO:0007669"/>
    <property type="project" value="InterPro"/>
</dbReference>
<accession>A0A939IIU1</accession>
<dbReference type="EMBL" id="JAFKCZ010000002">
    <property type="protein sequence ID" value="MBN7795601.1"/>
    <property type="molecule type" value="Genomic_DNA"/>
</dbReference>
<evidence type="ECO:0000313" key="3">
    <source>
        <dbReference type="EMBL" id="MBN7795601.1"/>
    </source>
</evidence>
<proteinExistence type="predicted"/>
<dbReference type="Gene3D" id="3.20.20.140">
    <property type="entry name" value="Metal-dependent hydrolases"/>
    <property type="match status" value="1"/>
</dbReference>
<feature type="domain" description="Amidohydrolase-related" evidence="2">
    <location>
        <begin position="98"/>
        <end position="394"/>
    </location>
</feature>
<sequence>MTDINFELFDADNHYYEDEASFTRHLPKAYSERAVQWATIDGQRRMLVAGKLLNFVPNDTFDVVARPGVLDNWFRGINPEGKAMLDYYNDMEECRAAYREPDARLRLMDEQHIGKTLLFPSMGCGMEFALKEDPEALTATFGAFNRWLLEEWRFNYDERIHTAPAITLTDVDWAVQEANWAARHGARVIYLSPGPVLTASGWCSPAAAPFYPFWAAVEDLGLRVAFHQSYTLYQEQADMWISSHSAGGLAFGSSPMRGYMHDRAADGAISDTLASMICEGLFARYPGLKVLSIENGADWVPLCLQRLNKAFGQMPGSFAEPPTETFRRHIWVAPYQEDDIAQLRELIGCEQILFGSDFPHPEGLAQPARFQSELQGLTAAEQHRILRDNALALFN</sequence>
<protein>
    <submittedName>
        <fullName evidence="3">Amidohydrolase family protein</fullName>
    </submittedName>
</protein>
<evidence type="ECO:0000256" key="1">
    <source>
        <dbReference type="ARBA" id="ARBA00023239"/>
    </source>
</evidence>
<dbReference type="RefSeq" id="WP_206559044.1">
    <property type="nucleotide sequence ID" value="NZ_JAFKCZ010000002.1"/>
</dbReference>
<dbReference type="GO" id="GO:0005737">
    <property type="term" value="C:cytoplasm"/>
    <property type="evidence" value="ECO:0007669"/>
    <property type="project" value="TreeGrafter"/>
</dbReference>
<dbReference type="InterPro" id="IPR006680">
    <property type="entry name" value="Amidohydro-rel"/>
</dbReference>
<keyword evidence="4" id="KW-1185">Reference proteome</keyword>
<evidence type="ECO:0000313" key="4">
    <source>
        <dbReference type="Proteomes" id="UP000664303"/>
    </source>
</evidence>
<comment type="caution">
    <text evidence="3">The sequence shown here is derived from an EMBL/GenBank/DDBJ whole genome shotgun (WGS) entry which is preliminary data.</text>
</comment>
<dbReference type="GO" id="GO:0019748">
    <property type="term" value="P:secondary metabolic process"/>
    <property type="evidence" value="ECO:0007669"/>
    <property type="project" value="TreeGrafter"/>
</dbReference>
<dbReference type="GO" id="GO:0016787">
    <property type="term" value="F:hydrolase activity"/>
    <property type="evidence" value="ECO:0007669"/>
    <property type="project" value="InterPro"/>
</dbReference>
<dbReference type="InterPro" id="IPR032465">
    <property type="entry name" value="ACMSD"/>
</dbReference>